<dbReference type="RefSeq" id="XP_033674259.1">
    <property type="nucleotide sequence ID" value="XM_033814887.1"/>
</dbReference>
<dbReference type="InterPro" id="IPR024738">
    <property type="entry name" value="Hfi1/Tada1"/>
</dbReference>
<protein>
    <recommendedName>
        <fullName evidence="8">Transcriptional coactivator HFI1/ADA1</fullName>
    </recommendedName>
</protein>
<evidence type="ECO:0008006" key="8">
    <source>
        <dbReference type="Google" id="ProtNLM"/>
    </source>
</evidence>
<evidence type="ECO:0000256" key="5">
    <source>
        <dbReference type="SAM" id="MobiDB-lite"/>
    </source>
</evidence>
<feature type="region of interest" description="Disordered" evidence="5">
    <location>
        <begin position="205"/>
        <end position="233"/>
    </location>
</feature>
<dbReference type="PANTHER" id="PTHR21277">
    <property type="entry name" value="TRANSCRIPTIONAL ADAPTER 1"/>
    <property type="match status" value="1"/>
</dbReference>
<gene>
    <name evidence="6" type="ORF">M409DRAFT_61813</name>
</gene>
<dbReference type="EMBL" id="ML993579">
    <property type="protein sequence ID" value="KAF2173370.1"/>
    <property type="molecule type" value="Genomic_DNA"/>
</dbReference>
<dbReference type="AlphaFoldDB" id="A0A6A6D4S2"/>
<keyword evidence="7" id="KW-1185">Reference proteome</keyword>
<dbReference type="PANTHER" id="PTHR21277:SF5">
    <property type="entry name" value="TRANSCRIPTIONAL ADAPTER 1"/>
    <property type="match status" value="1"/>
</dbReference>
<feature type="compositionally biased region" description="Low complexity" evidence="5">
    <location>
        <begin position="217"/>
        <end position="231"/>
    </location>
</feature>
<organism evidence="6 7">
    <name type="scientific">Zasmidium cellare ATCC 36951</name>
    <dbReference type="NCBI Taxonomy" id="1080233"/>
    <lineage>
        <taxon>Eukaryota</taxon>
        <taxon>Fungi</taxon>
        <taxon>Dikarya</taxon>
        <taxon>Ascomycota</taxon>
        <taxon>Pezizomycotina</taxon>
        <taxon>Dothideomycetes</taxon>
        <taxon>Dothideomycetidae</taxon>
        <taxon>Mycosphaerellales</taxon>
        <taxon>Mycosphaerellaceae</taxon>
        <taxon>Zasmidium</taxon>
    </lineage>
</organism>
<evidence type="ECO:0000313" key="6">
    <source>
        <dbReference type="EMBL" id="KAF2173370.1"/>
    </source>
</evidence>
<evidence type="ECO:0000256" key="1">
    <source>
        <dbReference type="ARBA" id="ARBA00004123"/>
    </source>
</evidence>
<keyword evidence="4" id="KW-0539">Nucleus</keyword>
<dbReference type="GO" id="GO:0006357">
    <property type="term" value="P:regulation of transcription by RNA polymerase II"/>
    <property type="evidence" value="ECO:0007669"/>
    <property type="project" value="TreeGrafter"/>
</dbReference>
<dbReference type="GeneID" id="54568159"/>
<dbReference type="GO" id="GO:0003713">
    <property type="term" value="F:transcription coactivator activity"/>
    <property type="evidence" value="ECO:0007669"/>
    <property type="project" value="TreeGrafter"/>
</dbReference>
<sequence length="460" mass="49480">MNPAELSLSTIAPAVTNHVGGKTIAQQGAAALGGNSKVERVNLEPIYLQLKAALGEGWGEYKLALGQFVKGCLNQSELAWVLQPVLSSTPTAAAAAADANKALPVSTLHLHNTLLAALYANSIRDPPPTDVAPWVVATDKPTSTSKSAGAGAVTNDKFEERQKNEVMGMAPRDRKRIKALKEVGKPVNDPFHEMHLYASELVVKPSSQTQQQAEPQSATGTGPSTATATLARSSHDLEIRRRYAQTLASEALEFPGVADMQNRIEPICYEEGLTGGVQQGALQSVAELVEQAAEVFVKEMLGGFLGHARSNGVGGEGIHTNKFRRQLRKEENDLDRGILQRNAAGLLPIEMEMQAKRDPLDMQDLRLSLKLADPYLEIDHFLDETVMLTHYPDISTTPYLNGFGGDHGRPLTNGVKRSSTAPPDPDAMELDLDVGGFKGVEKRDQENVLTALDDCLLAAG</sequence>
<accession>A0A6A6D4S2</accession>
<dbReference type="Proteomes" id="UP000799537">
    <property type="component" value="Unassembled WGS sequence"/>
</dbReference>
<dbReference type="GO" id="GO:0005634">
    <property type="term" value="C:nucleus"/>
    <property type="evidence" value="ECO:0007669"/>
    <property type="project" value="UniProtKB-SubCell"/>
</dbReference>
<evidence type="ECO:0000256" key="3">
    <source>
        <dbReference type="ARBA" id="ARBA00023163"/>
    </source>
</evidence>
<proteinExistence type="predicted"/>
<evidence type="ECO:0000313" key="7">
    <source>
        <dbReference type="Proteomes" id="UP000799537"/>
    </source>
</evidence>
<name>A0A6A6D4S2_ZASCE</name>
<dbReference type="GO" id="GO:0000124">
    <property type="term" value="C:SAGA complex"/>
    <property type="evidence" value="ECO:0007669"/>
    <property type="project" value="TreeGrafter"/>
</dbReference>
<dbReference type="Pfam" id="PF12767">
    <property type="entry name" value="SAGA-Tad1"/>
    <property type="match status" value="1"/>
</dbReference>
<keyword evidence="2" id="KW-0805">Transcription regulation</keyword>
<keyword evidence="3" id="KW-0804">Transcription</keyword>
<feature type="compositionally biased region" description="Polar residues" evidence="5">
    <location>
        <begin position="205"/>
        <end position="216"/>
    </location>
</feature>
<evidence type="ECO:0000256" key="2">
    <source>
        <dbReference type="ARBA" id="ARBA00023015"/>
    </source>
</evidence>
<comment type="subcellular location">
    <subcellularLocation>
        <location evidence="1">Nucleus</location>
    </subcellularLocation>
</comment>
<reference evidence="6" key="1">
    <citation type="journal article" date="2020" name="Stud. Mycol.">
        <title>101 Dothideomycetes genomes: a test case for predicting lifestyles and emergence of pathogens.</title>
        <authorList>
            <person name="Haridas S."/>
            <person name="Albert R."/>
            <person name="Binder M."/>
            <person name="Bloem J."/>
            <person name="Labutti K."/>
            <person name="Salamov A."/>
            <person name="Andreopoulos B."/>
            <person name="Baker S."/>
            <person name="Barry K."/>
            <person name="Bills G."/>
            <person name="Bluhm B."/>
            <person name="Cannon C."/>
            <person name="Castanera R."/>
            <person name="Culley D."/>
            <person name="Daum C."/>
            <person name="Ezra D."/>
            <person name="Gonzalez J."/>
            <person name="Henrissat B."/>
            <person name="Kuo A."/>
            <person name="Liang C."/>
            <person name="Lipzen A."/>
            <person name="Lutzoni F."/>
            <person name="Magnuson J."/>
            <person name="Mondo S."/>
            <person name="Nolan M."/>
            <person name="Ohm R."/>
            <person name="Pangilinan J."/>
            <person name="Park H.-J."/>
            <person name="Ramirez L."/>
            <person name="Alfaro M."/>
            <person name="Sun H."/>
            <person name="Tritt A."/>
            <person name="Yoshinaga Y."/>
            <person name="Zwiers L.-H."/>
            <person name="Turgeon B."/>
            <person name="Goodwin S."/>
            <person name="Spatafora J."/>
            <person name="Crous P."/>
            <person name="Grigoriev I."/>
        </authorList>
    </citation>
    <scope>NUCLEOTIDE SEQUENCE</scope>
    <source>
        <strain evidence="6">ATCC 36951</strain>
    </source>
</reference>
<evidence type="ECO:0000256" key="4">
    <source>
        <dbReference type="ARBA" id="ARBA00023242"/>
    </source>
</evidence>
<dbReference type="OrthoDB" id="10264870at2759"/>